<feature type="region of interest" description="Disordered" evidence="1">
    <location>
        <begin position="1"/>
        <end position="53"/>
    </location>
</feature>
<reference evidence="2 3" key="1">
    <citation type="submission" date="2024-09" db="EMBL/GenBank/DDBJ databases">
        <title>Itraconazole resistance in Madurella fahalii resulting from another homologue of gene encoding cytochrome P450 14-alpha sterol demethylase (CYP51).</title>
        <authorList>
            <person name="Yoshioka I."/>
            <person name="Fahal A.H."/>
            <person name="Kaneko S."/>
            <person name="Yaguchi T."/>
        </authorList>
    </citation>
    <scope>NUCLEOTIDE SEQUENCE [LARGE SCALE GENOMIC DNA]</scope>
    <source>
        <strain evidence="2 3">IFM 68171</strain>
    </source>
</reference>
<accession>A0ABQ0G3Q5</accession>
<proteinExistence type="predicted"/>
<sequence>MSGPPPPSFTEAIEEGLTVPPDQHSVVSSSGSRSARRWDDPPEDEPGAGVPGENITTMVFVKGISIRNYVESEITHLTFTPTGTHFAALAPKVSNARSCHRDGPSTLTAWSAANGARLPMPHVSSHGVRVTRGCAFRPGGADMVVACPFLRAGAGGGGGGGGGSGDSSLDGMFGPEPRLEVYDLGRRTRLLKADVPVTAPLAWSPDGTALAAVSARDPSRVMLVATTGRPAVPGRSAAAPAGRVTAVLMGHMDAVTQLAFLPPSSSVAGAAGGAALVSAGRDGYVRVTSVASGRTLHKIEIGARAPASILRVSPDGNLVATVWGRDVVLWHLDSGRVHNYNLNAVRLAEGWPLCVSPDCRYLACRTEDGFDVSDLATGKFRGEFARVGPPITAAAFDRDARRLVVGDYAGGLQLFEVVTA</sequence>
<protein>
    <submittedName>
        <fullName evidence="2">Uncharacterized protein</fullName>
    </submittedName>
</protein>
<dbReference type="InterPro" id="IPR001680">
    <property type="entry name" value="WD40_rpt"/>
</dbReference>
<name>A0ABQ0G3Q5_9PEZI</name>
<keyword evidence="3" id="KW-1185">Reference proteome</keyword>
<gene>
    <name evidence="2" type="ORF">MFIFM68171_02603</name>
</gene>
<dbReference type="Gene3D" id="2.130.10.10">
    <property type="entry name" value="YVTN repeat-like/Quinoprotein amine dehydrogenase"/>
    <property type="match status" value="2"/>
</dbReference>
<dbReference type="PANTHER" id="PTHR19879:SF9">
    <property type="entry name" value="TRANSCRIPTION INITIATION FACTOR TFIID SUBUNIT 5"/>
    <property type="match status" value="1"/>
</dbReference>
<dbReference type="EMBL" id="BAAFSV010000001">
    <property type="protein sequence ID" value="GAB1312393.1"/>
    <property type="molecule type" value="Genomic_DNA"/>
</dbReference>
<evidence type="ECO:0000256" key="1">
    <source>
        <dbReference type="SAM" id="MobiDB-lite"/>
    </source>
</evidence>
<dbReference type="PANTHER" id="PTHR19879">
    <property type="entry name" value="TRANSCRIPTION INITIATION FACTOR TFIID"/>
    <property type="match status" value="1"/>
</dbReference>
<dbReference type="Proteomes" id="UP001628179">
    <property type="component" value="Unassembled WGS sequence"/>
</dbReference>
<organism evidence="2 3">
    <name type="scientific">Madurella fahalii</name>
    <dbReference type="NCBI Taxonomy" id="1157608"/>
    <lineage>
        <taxon>Eukaryota</taxon>
        <taxon>Fungi</taxon>
        <taxon>Dikarya</taxon>
        <taxon>Ascomycota</taxon>
        <taxon>Pezizomycotina</taxon>
        <taxon>Sordariomycetes</taxon>
        <taxon>Sordariomycetidae</taxon>
        <taxon>Sordariales</taxon>
        <taxon>Sordariales incertae sedis</taxon>
        <taxon>Madurella</taxon>
    </lineage>
</organism>
<dbReference type="RefSeq" id="XP_070914126.1">
    <property type="nucleotide sequence ID" value="XM_071058025.1"/>
</dbReference>
<dbReference type="Pfam" id="PF00400">
    <property type="entry name" value="WD40"/>
    <property type="match status" value="1"/>
</dbReference>
<comment type="caution">
    <text evidence="2">The sequence shown here is derived from an EMBL/GenBank/DDBJ whole genome shotgun (WGS) entry which is preliminary data.</text>
</comment>
<dbReference type="InterPro" id="IPR015943">
    <property type="entry name" value="WD40/YVTN_repeat-like_dom_sf"/>
</dbReference>
<dbReference type="InterPro" id="IPR011044">
    <property type="entry name" value="Quino_amine_DH_bsu"/>
</dbReference>
<dbReference type="GeneID" id="98173348"/>
<dbReference type="SUPFAM" id="SSF50969">
    <property type="entry name" value="YVTN repeat-like/Quinoprotein amine dehydrogenase"/>
    <property type="match status" value="1"/>
</dbReference>
<evidence type="ECO:0000313" key="2">
    <source>
        <dbReference type="EMBL" id="GAB1312393.1"/>
    </source>
</evidence>
<evidence type="ECO:0000313" key="3">
    <source>
        <dbReference type="Proteomes" id="UP001628179"/>
    </source>
</evidence>
<dbReference type="SUPFAM" id="SSF50978">
    <property type="entry name" value="WD40 repeat-like"/>
    <property type="match status" value="1"/>
</dbReference>
<dbReference type="InterPro" id="IPR036322">
    <property type="entry name" value="WD40_repeat_dom_sf"/>
</dbReference>
<dbReference type="SMART" id="SM00320">
    <property type="entry name" value="WD40"/>
    <property type="match status" value="3"/>
</dbReference>